<dbReference type="PANTHER" id="PTHR30289:SF1">
    <property type="entry name" value="PEBP (PHOSPHATIDYLETHANOLAMINE-BINDING PROTEIN) FAMILY PROTEIN"/>
    <property type="match status" value="1"/>
</dbReference>
<organism evidence="1 2">
    <name type="scientific">Pseudolactococcus paracarnosus</name>
    <dbReference type="NCBI Taxonomy" id="2749962"/>
    <lineage>
        <taxon>Bacteria</taxon>
        <taxon>Bacillati</taxon>
        <taxon>Bacillota</taxon>
        <taxon>Bacilli</taxon>
        <taxon>Lactobacillales</taxon>
        <taxon>Streptococcaceae</taxon>
        <taxon>Pseudolactococcus</taxon>
    </lineage>
</organism>
<accession>A0ABT0AJ54</accession>
<dbReference type="RefSeq" id="WP_243913446.1">
    <property type="nucleotide sequence ID" value="NZ_JAAECY010000005.1"/>
</dbReference>
<gene>
    <name evidence="1" type="ORF">GYN19_01185</name>
</gene>
<evidence type="ECO:0000313" key="2">
    <source>
        <dbReference type="Proteomes" id="UP001522462"/>
    </source>
</evidence>
<name>A0ABT0AJ54_9LACT</name>
<evidence type="ECO:0000313" key="1">
    <source>
        <dbReference type="EMBL" id="MCJ1976573.1"/>
    </source>
</evidence>
<dbReference type="CDD" id="cd00865">
    <property type="entry name" value="PEBP_bact_arch"/>
    <property type="match status" value="1"/>
</dbReference>
<protein>
    <submittedName>
        <fullName evidence="1">YbhB/YbcL family Raf kinase inhibitor-like protein</fullName>
    </submittedName>
</protein>
<dbReference type="EMBL" id="JAAEDA010000001">
    <property type="protein sequence ID" value="MCJ1976573.1"/>
    <property type="molecule type" value="Genomic_DNA"/>
</dbReference>
<dbReference type="Pfam" id="PF01161">
    <property type="entry name" value="PBP"/>
    <property type="match status" value="1"/>
</dbReference>
<dbReference type="InterPro" id="IPR005247">
    <property type="entry name" value="YbhB_YbcL/LppC-like"/>
</dbReference>
<dbReference type="PANTHER" id="PTHR30289">
    <property type="entry name" value="UNCHARACTERIZED PROTEIN YBCL-RELATED"/>
    <property type="match status" value="1"/>
</dbReference>
<reference evidence="1 2" key="1">
    <citation type="journal article" date="2022" name="Microbiol. Res.">
        <title>Comparative genome analysis, predicted lifestyle and antimicrobial strategies of Lactococcus carnosus and Lactococcus paracarnosus isolated from meat.</title>
        <authorList>
            <person name="Werum V."/>
            <person name="Ehrmann M."/>
            <person name="Vogel R."/>
            <person name="Hilgarth M."/>
        </authorList>
    </citation>
    <scope>NUCLEOTIDE SEQUENCE [LARGE SCALE GENOMIC DNA]</scope>
    <source>
        <strain evidence="1 2">TMW21897</strain>
    </source>
</reference>
<dbReference type="NCBIfam" id="TIGR00481">
    <property type="entry name" value="YbhB/YbcL family Raf kinase inhibitor-like protein"/>
    <property type="match status" value="1"/>
</dbReference>
<comment type="caution">
    <text evidence="1">The sequence shown here is derived from an EMBL/GenBank/DDBJ whole genome shotgun (WGS) entry which is preliminary data.</text>
</comment>
<keyword evidence="2" id="KW-1185">Reference proteome</keyword>
<dbReference type="InterPro" id="IPR008914">
    <property type="entry name" value="PEBP"/>
</dbReference>
<proteinExistence type="predicted"/>
<sequence length="170" mass="19064">MNIKVITNNMYIPKKFSKYADDADKYKGQPIVSFPFAVKGLPSGTKFLAFSLLDHDAVPVCGFSWIHWLVANVKVSGDEIEIPENFSKTSSAIVQGTNSFDSIFVGETDTQITQRYVGPTPPDKAHRYTLTVFALNDKLSLQEGFYFNAFRDAMHDKIIDEVAIDLWAES</sequence>
<keyword evidence="1" id="KW-0649">Protein kinase inhibitor</keyword>
<dbReference type="Proteomes" id="UP001522462">
    <property type="component" value="Unassembled WGS sequence"/>
</dbReference>
<dbReference type="InterPro" id="IPR036610">
    <property type="entry name" value="PEBP-like_sf"/>
</dbReference>
<dbReference type="GO" id="GO:0004860">
    <property type="term" value="F:protein kinase inhibitor activity"/>
    <property type="evidence" value="ECO:0007669"/>
    <property type="project" value="UniProtKB-KW"/>
</dbReference>
<dbReference type="SUPFAM" id="SSF49777">
    <property type="entry name" value="PEBP-like"/>
    <property type="match status" value="1"/>
</dbReference>
<dbReference type="Gene3D" id="3.90.280.10">
    <property type="entry name" value="PEBP-like"/>
    <property type="match status" value="1"/>
</dbReference>